<sequence>MQRCLRGTGAVTIIRSFKHGEQRHFTAARSISVYVPGARSADWMTVRRKGAVPVQRFKR</sequence>
<comment type="caution">
    <text evidence="1">The sequence shown here is derived from an EMBL/GenBank/DDBJ whole genome shotgun (WGS) entry which is preliminary data.</text>
</comment>
<reference evidence="1 2" key="1">
    <citation type="submission" date="2023-07" db="EMBL/GenBank/DDBJ databases">
        <title>Sorghum-associated microbial communities from plants grown in Nebraska, USA.</title>
        <authorList>
            <person name="Schachtman D."/>
        </authorList>
    </citation>
    <scope>NUCLEOTIDE SEQUENCE [LARGE SCALE GENOMIC DNA]</scope>
    <source>
        <strain evidence="1 2">DS1781</strain>
    </source>
</reference>
<evidence type="ECO:0000313" key="1">
    <source>
        <dbReference type="EMBL" id="MDR6539487.1"/>
    </source>
</evidence>
<keyword evidence="2" id="KW-1185">Reference proteome</keyword>
<proteinExistence type="predicted"/>
<protein>
    <submittedName>
        <fullName evidence="1">Uncharacterized protein</fullName>
    </submittedName>
</protein>
<dbReference type="Proteomes" id="UP001184230">
    <property type="component" value="Unassembled WGS sequence"/>
</dbReference>
<organism evidence="1 2">
    <name type="scientific">Variovorax soli</name>
    <dbReference type="NCBI Taxonomy" id="376815"/>
    <lineage>
        <taxon>Bacteria</taxon>
        <taxon>Pseudomonadati</taxon>
        <taxon>Pseudomonadota</taxon>
        <taxon>Betaproteobacteria</taxon>
        <taxon>Burkholderiales</taxon>
        <taxon>Comamonadaceae</taxon>
        <taxon>Variovorax</taxon>
    </lineage>
</organism>
<evidence type="ECO:0000313" key="2">
    <source>
        <dbReference type="Proteomes" id="UP001184230"/>
    </source>
</evidence>
<name>A0ABU1NM19_9BURK</name>
<accession>A0ABU1NM19</accession>
<dbReference type="EMBL" id="JAVDRF010000017">
    <property type="protein sequence ID" value="MDR6539487.1"/>
    <property type="molecule type" value="Genomic_DNA"/>
</dbReference>
<gene>
    <name evidence="1" type="ORF">J2739_005283</name>
</gene>
<dbReference type="RefSeq" id="WP_309907214.1">
    <property type="nucleotide sequence ID" value="NZ_JAVDRF010000017.1"/>
</dbReference>